<protein>
    <submittedName>
        <fullName evidence="1">Uncharacterized protein</fullName>
    </submittedName>
</protein>
<gene>
    <name evidence="1" type="ORF">QFC24_006330</name>
</gene>
<reference evidence="1" key="1">
    <citation type="submission" date="2023-04" db="EMBL/GenBank/DDBJ databases">
        <title>Draft Genome sequencing of Naganishia species isolated from polar environments using Oxford Nanopore Technology.</title>
        <authorList>
            <person name="Leo P."/>
            <person name="Venkateswaran K."/>
        </authorList>
    </citation>
    <scope>NUCLEOTIDE SEQUENCE</scope>
    <source>
        <strain evidence="1">DBVPG 5303</strain>
    </source>
</reference>
<dbReference type="EMBL" id="JASBWV010000030">
    <property type="protein sequence ID" value="KAJ9118058.1"/>
    <property type="molecule type" value="Genomic_DNA"/>
</dbReference>
<organism evidence="1 2">
    <name type="scientific">Naganishia onofrii</name>
    <dbReference type="NCBI Taxonomy" id="1851511"/>
    <lineage>
        <taxon>Eukaryota</taxon>
        <taxon>Fungi</taxon>
        <taxon>Dikarya</taxon>
        <taxon>Basidiomycota</taxon>
        <taxon>Agaricomycotina</taxon>
        <taxon>Tremellomycetes</taxon>
        <taxon>Filobasidiales</taxon>
        <taxon>Filobasidiaceae</taxon>
        <taxon>Naganishia</taxon>
    </lineage>
</organism>
<evidence type="ECO:0000313" key="1">
    <source>
        <dbReference type="EMBL" id="KAJ9118058.1"/>
    </source>
</evidence>
<proteinExistence type="predicted"/>
<comment type="caution">
    <text evidence="1">The sequence shown here is derived from an EMBL/GenBank/DDBJ whole genome shotgun (WGS) entry which is preliminary data.</text>
</comment>
<accession>A0ACC2X202</accession>
<dbReference type="Proteomes" id="UP001234202">
    <property type="component" value="Unassembled WGS sequence"/>
</dbReference>
<sequence length="177" mass="18637">MEKRSCVRLTPVQSENKHVQGTPILPLNHISAESGSFGMVRGTTYDDSSSRISSNVALLYHDPPAVPAPPPTVELLNVVSSALFANPAAAPGGTFLVLFPFPVAVVPEEFAGTVRSTRVDEEEGLLFGDFLGFLLLVLISATASGGAAEGVRRCETDGESNMLRFAVVVLVVADVVV</sequence>
<keyword evidence="2" id="KW-1185">Reference proteome</keyword>
<name>A0ACC2X202_9TREE</name>
<evidence type="ECO:0000313" key="2">
    <source>
        <dbReference type="Proteomes" id="UP001234202"/>
    </source>
</evidence>